<name>A0A6A5QH25_AMPQU</name>
<evidence type="ECO:0000259" key="3">
    <source>
        <dbReference type="Pfam" id="PF24803"/>
    </source>
</evidence>
<dbReference type="InterPro" id="IPR056121">
    <property type="entry name" value="DUF7704"/>
</dbReference>
<reference evidence="4" key="1">
    <citation type="journal article" date="2020" name="Stud. Mycol.">
        <title>101 Dothideomycetes genomes: a test case for predicting lifestyles and emergence of pathogens.</title>
        <authorList>
            <person name="Haridas S."/>
            <person name="Albert R."/>
            <person name="Binder M."/>
            <person name="Bloem J."/>
            <person name="Labutti K."/>
            <person name="Salamov A."/>
            <person name="Andreopoulos B."/>
            <person name="Baker S."/>
            <person name="Barry K."/>
            <person name="Bills G."/>
            <person name="Bluhm B."/>
            <person name="Cannon C."/>
            <person name="Castanera R."/>
            <person name="Culley D."/>
            <person name="Daum C."/>
            <person name="Ezra D."/>
            <person name="Gonzalez J."/>
            <person name="Henrissat B."/>
            <person name="Kuo A."/>
            <person name="Liang C."/>
            <person name="Lipzen A."/>
            <person name="Lutzoni F."/>
            <person name="Magnuson J."/>
            <person name="Mondo S."/>
            <person name="Nolan M."/>
            <person name="Ohm R."/>
            <person name="Pangilinan J."/>
            <person name="Park H.-J."/>
            <person name="Ramirez L."/>
            <person name="Alfaro M."/>
            <person name="Sun H."/>
            <person name="Tritt A."/>
            <person name="Yoshinaga Y."/>
            <person name="Zwiers L.-H."/>
            <person name="Turgeon B."/>
            <person name="Goodwin S."/>
            <person name="Spatafora J."/>
            <person name="Crous P."/>
            <person name="Grigoriev I."/>
        </authorList>
    </citation>
    <scope>NUCLEOTIDE SEQUENCE</scope>
    <source>
        <strain evidence="4">HMLAC05119</strain>
    </source>
</reference>
<dbReference type="PANTHER" id="PTHR37019:SF1">
    <property type="entry name" value="EXPERA DOMAIN-CONTAINING PROTEIN"/>
    <property type="match status" value="1"/>
</dbReference>
<accession>A0A6A5QH25</accession>
<evidence type="ECO:0000313" key="5">
    <source>
        <dbReference type="Proteomes" id="UP000800096"/>
    </source>
</evidence>
<feature type="transmembrane region" description="Helical" evidence="2">
    <location>
        <begin position="105"/>
        <end position="123"/>
    </location>
</feature>
<dbReference type="AlphaFoldDB" id="A0A6A5QH25"/>
<keyword evidence="5" id="KW-1185">Reference proteome</keyword>
<gene>
    <name evidence="4" type="ORF">BDU57DRAFT_558365</name>
</gene>
<keyword evidence="2" id="KW-0812">Transmembrane</keyword>
<feature type="transmembrane region" description="Helical" evidence="2">
    <location>
        <begin position="171"/>
        <end position="191"/>
    </location>
</feature>
<sequence>MAETAPWLFRASRLLWNRVNINWPGNPDAPSSNGPSKLPKQVGTRRRVSISVGHVPTNRSLGRFHHRLSALHGRDATPTRRPSTACRTMSRHGRPAVEIPLVYRLWHLSIEPLIALAAAYVLHSRPERYFESMPRTALLSPTSQLVYTQLAACYVFLAAVEALVLRSTNDTRVWSAVIVALAVCDAGHVYATCREVGMHGMRDAGGWRGAEWAAMAATIGPMGLRAAFLLRVGFDGNNKDL</sequence>
<proteinExistence type="predicted"/>
<dbReference type="EMBL" id="ML979137">
    <property type="protein sequence ID" value="KAF1914875.1"/>
    <property type="molecule type" value="Genomic_DNA"/>
</dbReference>
<feature type="transmembrane region" description="Helical" evidence="2">
    <location>
        <begin position="144"/>
        <end position="165"/>
    </location>
</feature>
<dbReference type="PANTHER" id="PTHR37019">
    <property type="entry name" value="CHROMOSOME 1, WHOLE GENOME SHOTGUN SEQUENCE"/>
    <property type="match status" value="1"/>
</dbReference>
<dbReference type="Pfam" id="PF24803">
    <property type="entry name" value="DUF7704"/>
    <property type="match status" value="1"/>
</dbReference>
<feature type="domain" description="DUF7704" evidence="3">
    <location>
        <begin position="98"/>
        <end position="232"/>
    </location>
</feature>
<keyword evidence="2" id="KW-1133">Transmembrane helix</keyword>
<organism evidence="4 5">
    <name type="scientific">Ampelomyces quisqualis</name>
    <name type="common">Powdery mildew agent</name>
    <dbReference type="NCBI Taxonomy" id="50730"/>
    <lineage>
        <taxon>Eukaryota</taxon>
        <taxon>Fungi</taxon>
        <taxon>Dikarya</taxon>
        <taxon>Ascomycota</taxon>
        <taxon>Pezizomycotina</taxon>
        <taxon>Dothideomycetes</taxon>
        <taxon>Pleosporomycetidae</taxon>
        <taxon>Pleosporales</taxon>
        <taxon>Pleosporineae</taxon>
        <taxon>Phaeosphaeriaceae</taxon>
        <taxon>Ampelomyces</taxon>
    </lineage>
</organism>
<keyword evidence="2" id="KW-0472">Membrane</keyword>
<feature type="region of interest" description="Disordered" evidence="1">
    <location>
        <begin position="25"/>
        <end position="45"/>
    </location>
</feature>
<protein>
    <recommendedName>
        <fullName evidence="3">DUF7704 domain-containing protein</fullName>
    </recommendedName>
</protein>
<evidence type="ECO:0000256" key="2">
    <source>
        <dbReference type="SAM" id="Phobius"/>
    </source>
</evidence>
<feature type="transmembrane region" description="Helical" evidence="2">
    <location>
        <begin position="212"/>
        <end position="234"/>
    </location>
</feature>
<evidence type="ECO:0000256" key="1">
    <source>
        <dbReference type="SAM" id="MobiDB-lite"/>
    </source>
</evidence>
<dbReference type="Proteomes" id="UP000800096">
    <property type="component" value="Unassembled WGS sequence"/>
</dbReference>
<evidence type="ECO:0000313" key="4">
    <source>
        <dbReference type="EMBL" id="KAF1914875.1"/>
    </source>
</evidence>
<dbReference type="OrthoDB" id="5313995at2759"/>